<keyword evidence="8" id="KW-0133">Cell shape</keyword>
<evidence type="ECO:0000256" key="13">
    <source>
        <dbReference type="ARBA" id="ARBA00023316"/>
    </source>
</evidence>
<keyword evidence="3" id="KW-1003">Cell membrane</keyword>
<dbReference type="GO" id="GO:0008955">
    <property type="term" value="F:peptidoglycan glycosyltransferase activity"/>
    <property type="evidence" value="ECO:0007669"/>
    <property type="project" value="UniProtKB-EC"/>
</dbReference>
<organism evidence="22 23">
    <name type="scientific">Candidatus Finniella inopinata</name>
    <dbReference type="NCBI Taxonomy" id="1696036"/>
    <lineage>
        <taxon>Bacteria</taxon>
        <taxon>Pseudomonadati</taxon>
        <taxon>Pseudomonadota</taxon>
        <taxon>Alphaproteobacteria</taxon>
        <taxon>Holosporales</taxon>
        <taxon>Candidatus Paracaedibacteraceae</taxon>
        <taxon>Candidatus Finniella</taxon>
    </lineage>
</organism>
<evidence type="ECO:0000256" key="9">
    <source>
        <dbReference type="ARBA" id="ARBA00022984"/>
    </source>
</evidence>
<keyword evidence="4" id="KW-0132">Cell division</keyword>
<reference evidence="22 23" key="1">
    <citation type="submission" date="2018-10" db="EMBL/GenBank/DDBJ databases">
        <title>An updated phylogeny of the Alphaproteobacteria reveals that the parasitic Rickettsiales and Holosporales have independent origins.</title>
        <authorList>
            <person name="Munoz-Gomez S.A."/>
            <person name="Hess S."/>
            <person name="Burger G."/>
            <person name="Lang B.F."/>
            <person name="Susko E."/>
            <person name="Slamovits C.H."/>
            <person name="Roger A.J."/>
        </authorList>
    </citation>
    <scope>NUCLEOTIDE SEQUENCE [LARGE SCALE GENOMIC DNA]</scope>
    <source>
        <strain evidence="22">HOLO01</strain>
    </source>
</reference>
<comment type="catalytic activity">
    <reaction evidence="20">
        <text>[GlcNAc-(1-&gt;4)-Mur2Ac(oyl-L-Ala-gamma-D-Glu-L-Lys-D-Ala-D-Ala)](n)-di-trans,octa-cis-undecaprenyl diphosphate + beta-D-GlcNAc-(1-&gt;4)-Mur2Ac(oyl-L-Ala-gamma-D-Glu-L-Lys-D-Ala-D-Ala)-di-trans,octa-cis-undecaprenyl diphosphate = [GlcNAc-(1-&gt;4)-Mur2Ac(oyl-L-Ala-gamma-D-Glu-L-Lys-D-Ala-D-Ala)](n+1)-di-trans,octa-cis-undecaprenyl diphosphate + di-trans,octa-cis-undecaprenyl diphosphate + H(+)</text>
        <dbReference type="Rhea" id="RHEA:23708"/>
        <dbReference type="Rhea" id="RHEA-COMP:9602"/>
        <dbReference type="Rhea" id="RHEA-COMP:9603"/>
        <dbReference type="ChEBI" id="CHEBI:15378"/>
        <dbReference type="ChEBI" id="CHEBI:58405"/>
        <dbReference type="ChEBI" id="CHEBI:60033"/>
        <dbReference type="ChEBI" id="CHEBI:78435"/>
        <dbReference type="EC" id="2.4.99.28"/>
    </reaction>
</comment>
<evidence type="ECO:0000256" key="8">
    <source>
        <dbReference type="ARBA" id="ARBA00022960"/>
    </source>
</evidence>
<dbReference type="Proteomes" id="UP000293550">
    <property type="component" value="Unassembled WGS sequence"/>
</dbReference>
<comment type="caution">
    <text evidence="22">The sequence shown here is derived from an EMBL/GenBank/DDBJ whole genome shotgun (WGS) entry which is preliminary data.</text>
</comment>
<evidence type="ECO:0000256" key="20">
    <source>
        <dbReference type="ARBA" id="ARBA00049902"/>
    </source>
</evidence>
<gene>
    <name evidence="22" type="primary">ftsW</name>
    <name evidence="22" type="ORF">EQU50_05840</name>
</gene>
<keyword evidence="9" id="KW-0573">Peptidoglycan synthesis</keyword>
<dbReference type="OrthoDB" id="9768187at2"/>
<dbReference type="EMBL" id="SCFB01000006">
    <property type="protein sequence ID" value="RZI45953.1"/>
    <property type="molecule type" value="Genomic_DNA"/>
</dbReference>
<dbReference type="GO" id="GO:0032153">
    <property type="term" value="C:cell division site"/>
    <property type="evidence" value="ECO:0007669"/>
    <property type="project" value="TreeGrafter"/>
</dbReference>
<dbReference type="GO" id="GO:0015648">
    <property type="term" value="F:lipid-linked peptidoglycan transporter activity"/>
    <property type="evidence" value="ECO:0007669"/>
    <property type="project" value="TreeGrafter"/>
</dbReference>
<keyword evidence="23" id="KW-1185">Reference proteome</keyword>
<evidence type="ECO:0000256" key="16">
    <source>
        <dbReference type="ARBA" id="ARBA00038053"/>
    </source>
</evidence>
<evidence type="ECO:0000256" key="5">
    <source>
        <dbReference type="ARBA" id="ARBA00022676"/>
    </source>
</evidence>
<keyword evidence="13" id="KW-0961">Cell wall biogenesis/degradation</keyword>
<dbReference type="PANTHER" id="PTHR30474">
    <property type="entry name" value="CELL CYCLE PROTEIN"/>
    <property type="match status" value="1"/>
</dbReference>
<keyword evidence="5" id="KW-0328">Glycosyltransferase</keyword>
<evidence type="ECO:0000256" key="2">
    <source>
        <dbReference type="ARBA" id="ARBA00004752"/>
    </source>
</evidence>
<feature type="transmembrane region" description="Helical" evidence="21">
    <location>
        <begin position="348"/>
        <end position="369"/>
    </location>
</feature>
<protein>
    <recommendedName>
        <fullName evidence="17">Probable peptidoglycan glycosyltransferase FtsW</fullName>
        <ecNumber evidence="19">2.4.99.28</ecNumber>
    </recommendedName>
    <alternativeName>
        <fullName evidence="18">Cell division protein FtsW</fullName>
    </alternativeName>
    <alternativeName>
        <fullName evidence="15">Cell wall polymerase</fullName>
    </alternativeName>
    <alternativeName>
        <fullName evidence="14">Peptidoglycan polymerase</fullName>
    </alternativeName>
</protein>
<evidence type="ECO:0000256" key="12">
    <source>
        <dbReference type="ARBA" id="ARBA00023306"/>
    </source>
</evidence>
<feature type="transmembrane region" description="Helical" evidence="21">
    <location>
        <begin position="187"/>
        <end position="215"/>
    </location>
</feature>
<feature type="transmembrane region" description="Helical" evidence="21">
    <location>
        <begin position="24"/>
        <end position="43"/>
    </location>
</feature>
<dbReference type="InterPro" id="IPR013437">
    <property type="entry name" value="FtsW"/>
</dbReference>
<accession>A0A4Q7DGL7</accession>
<evidence type="ECO:0000256" key="11">
    <source>
        <dbReference type="ARBA" id="ARBA00023136"/>
    </source>
</evidence>
<keyword evidence="10 21" id="KW-1133">Transmembrane helix</keyword>
<dbReference type="GO" id="GO:0071555">
    <property type="term" value="P:cell wall organization"/>
    <property type="evidence" value="ECO:0007669"/>
    <property type="project" value="UniProtKB-KW"/>
</dbReference>
<evidence type="ECO:0000256" key="4">
    <source>
        <dbReference type="ARBA" id="ARBA00022618"/>
    </source>
</evidence>
<feature type="transmembrane region" description="Helical" evidence="21">
    <location>
        <begin position="311"/>
        <end position="336"/>
    </location>
</feature>
<evidence type="ECO:0000256" key="3">
    <source>
        <dbReference type="ARBA" id="ARBA00022475"/>
    </source>
</evidence>
<dbReference type="NCBIfam" id="TIGR02614">
    <property type="entry name" value="ftsW"/>
    <property type="match status" value="1"/>
</dbReference>
<comment type="similarity">
    <text evidence="16">Belongs to the SEDS family. FtsW subfamily.</text>
</comment>
<evidence type="ECO:0000256" key="17">
    <source>
        <dbReference type="ARBA" id="ARBA00041185"/>
    </source>
</evidence>
<evidence type="ECO:0000313" key="23">
    <source>
        <dbReference type="Proteomes" id="UP000293550"/>
    </source>
</evidence>
<proteinExistence type="inferred from homology"/>
<feature type="transmembrane region" description="Helical" evidence="21">
    <location>
        <begin position="153"/>
        <end position="180"/>
    </location>
</feature>
<sequence length="380" mass="41456">MSPTTFSRRNNSVLGSWWWTVDRWTLGALLVMIGLGVLLSFAASPPVAERLNLGTFFFVKRHIIMVIPAILAMIGISLLTPKQIRRLAVFVYLLGIMLLILTLLSGAEIKGARRWLMVGGISLQASEFIKPAFTVLVAWMLAEKYRDPQFPGVLMSILLLGLVISLLLLQPDLGMTLIILTTWISQLFIAGIPLLWMGLLGGAGVVGLGGAYFFLPHVTRRIDQFLDPNSGDPRHDLYQVHKSLEAFQNGGFFGKGPGEGIIKKNVPDAHADFVFAVAGEEFGLILCLILVCLFAFIAVRSLSRVMQDSSLFILMATAGIAIQFGLQAFVNMASALHLIPTKGMTMPFISYGGSSLLALGISMGILLALTRRRHGSMEIL</sequence>
<evidence type="ECO:0000256" key="1">
    <source>
        <dbReference type="ARBA" id="ARBA00004651"/>
    </source>
</evidence>
<dbReference type="RefSeq" id="WP_130154201.1">
    <property type="nucleotide sequence ID" value="NZ_SCFB01000006.1"/>
</dbReference>
<dbReference type="AlphaFoldDB" id="A0A4Q7DGL7"/>
<keyword evidence="6" id="KW-0808">Transferase</keyword>
<evidence type="ECO:0000256" key="7">
    <source>
        <dbReference type="ARBA" id="ARBA00022692"/>
    </source>
</evidence>
<comment type="subcellular location">
    <subcellularLocation>
        <location evidence="1">Cell membrane</location>
        <topology evidence="1">Multi-pass membrane protein</topology>
    </subcellularLocation>
</comment>
<keyword evidence="7 21" id="KW-0812">Transmembrane</keyword>
<dbReference type="GO" id="GO:0005886">
    <property type="term" value="C:plasma membrane"/>
    <property type="evidence" value="ECO:0007669"/>
    <property type="project" value="UniProtKB-SubCell"/>
</dbReference>
<evidence type="ECO:0000313" key="22">
    <source>
        <dbReference type="EMBL" id="RZI45953.1"/>
    </source>
</evidence>
<keyword evidence="12" id="KW-0131">Cell cycle</keyword>
<name>A0A4Q7DGL7_9PROT</name>
<dbReference type="InterPro" id="IPR001182">
    <property type="entry name" value="FtsW/RodA"/>
</dbReference>
<evidence type="ECO:0000256" key="19">
    <source>
        <dbReference type="ARBA" id="ARBA00044770"/>
    </source>
</evidence>
<evidence type="ECO:0000256" key="15">
    <source>
        <dbReference type="ARBA" id="ARBA00033270"/>
    </source>
</evidence>
<evidence type="ECO:0000256" key="14">
    <source>
        <dbReference type="ARBA" id="ARBA00032370"/>
    </source>
</evidence>
<dbReference type="GO" id="GO:0051301">
    <property type="term" value="P:cell division"/>
    <property type="evidence" value="ECO:0007669"/>
    <property type="project" value="UniProtKB-KW"/>
</dbReference>
<dbReference type="Pfam" id="PF01098">
    <property type="entry name" value="FTSW_RODA_SPOVE"/>
    <property type="match status" value="1"/>
</dbReference>
<evidence type="ECO:0000256" key="6">
    <source>
        <dbReference type="ARBA" id="ARBA00022679"/>
    </source>
</evidence>
<keyword evidence="11 21" id="KW-0472">Membrane</keyword>
<feature type="transmembrane region" description="Helical" evidence="21">
    <location>
        <begin position="282"/>
        <end position="299"/>
    </location>
</feature>
<evidence type="ECO:0000256" key="18">
    <source>
        <dbReference type="ARBA" id="ARBA00041418"/>
    </source>
</evidence>
<feature type="transmembrane region" description="Helical" evidence="21">
    <location>
        <begin position="87"/>
        <end position="104"/>
    </location>
</feature>
<dbReference type="GO" id="GO:0008360">
    <property type="term" value="P:regulation of cell shape"/>
    <property type="evidence" value="ECO:0007669"/>
    <property type="project" value="UniProtKB-KW"/>
</dbReference>
<dbReference type="EC" id="2.4.99.28" evidence="19"/>
<evidence type="ECO:0000256" key="10">
    <source>
        <dbReference type="ARBA" id="ARBA00022989"/>
    </source>
</evidence>
<feature type="transmembrane region" description="Helical" evidence="21">
    <location>
        <begin position="63"/>
        <end position="81"/>
    </location>
</feature>
<dbReference type="GO" id="GO:0009252">
    <property type="term" value="P:peptidoglycan biosynthetic process"/>
    <property type="evidence" value="ECO:0007669"/>
    <property type="project" value="UniProtKB-KW"/>
</dbReference>
<evidence type="ECO:0000256" key="21">
    <source>
        <dbReference type="SAM" id="Phobius"/>
    </source>
</evidence>
<comment type="pathway">
    <text evidence="2">Cell wall biogenesis; peptidoglycan biosynthesis.</text>
</comment>
<dbReference type="PANTHER" id="PTHR30474:SF2">
    <property type="entry name" value="PEPTIDOGLYCAN GLYCOSYLTRANSFERASE FTSW-RELATED"/>
    <property type="match status" value="1"/>
</dbReference>